<organism evidence="1 2">
    <name type="scientific">Pseudomonas putida</name>
    <name type="common">Arthrobacter siderocapsulatus</name>
    <dbReference type="NCBI Taxonomy" id="303"/>
    <lineage>
        <taxon>Bacteria</taxon>
        <taxon>Pseudomonadati</taxon>
        <taxon>Pseudomonadota</taxon>
        <taxon>Gammaproteobacteria</taxon>
        <taxon>Pseudomonadales</taxon>
        <taxon>Pseudomonadaceae</taxon>
        <taxon>Pseudomonas</taxon>
    </lineage>
</organism>
<dbReference type="OrthoDB" id="9798208at2"/>
<proteinExistence type="predicted"/>
<name>A0A1X0ZPK1_PSEPU</name>
<comment type="caution">
    <text evidence="1">The sequence shown here is derived from an EMBL/GenBank/DDBJ whole genome shotgun (WGS) entry which is preliminary data.</text>
</comment>
<protein>
    <submittedName>
        <fullName evidence="1">Uncharacterized protein</fullName>
    </submittedName>
</protein>
<gene>
    <name evidence="1" type="ORF">B7H17_22940</name>
</gene>
<sequence length="69" mass="7653">MSTLEQIVAFKAGSLPGILDFGWFEVHLAHAGRITQVWDAGMRSEDTSRSIALFRCTQRPLYPSNGDQA</sequence>
<accession>A0A1X0ZPK1</accession>
<dbReference type="RefSeq" id="WP_084858869.1">
    <property type="nucleotide sequence ID" value="NZ_JAOTEI010000008.1"/>
</dbReference>
<dbReference type="EMBL" id="NBWC01000041">
    <property type="protein sequence ID" value="ORL60119.1"/>
    <property type="molecule type" value="Genomic_DNA"/>
</dbReference>
<dbReference type="Proteomes" id="UP000193675">
    <property type="component" value="Unassembled WGS sequence"/>
</dbReference>
<evidence type="ECO:0000313" key="2">
    <source>
        <dbReference type="Proteomes" id="UP000193675"/>
    </source>
</evidence>
<reference evidence="1 2" key="1">
    <citation type="submission" date="2017-04" db="EMBL/GenBank/DDBJ databases">
        <title>Presence of VIM-2 positive Pseudomonas species in chickens and their surrounding environment.</title>
        <authorList>
            <person name="Zhang R."/>
        </authorList>
    </citation>
    <scope>NUCLEOTIDE SEQUENCE [LARGE SCALE GENOMIC DNA]</scope>
    <source>
        <strain evidence="1 2">DZ-C18</strain>
    </source>
</reference>
<dbReference type="AlphaFoldDB" id="A0A1X0ZPK1"/>
<evidence type="ECO:0000313" key="1">
    <source>
        <dbReference type="EMBL" id="ORL60119.1"/>
    </source>
</evidence>